<dbReference type="Pfam" id="PF22772">
    <property type="entry name" value="WsaF_C"/>
    <property type="match status" value="1"/>
</dbReference>
<name>A0ABN7HKG4_9BURK</name>
<proteinExistence type="predicted"/>
<evidence type="ECO:0000259" key="2">
    <source>
        <dbReference type="Pfam" id="PF22772"/>
    </source>
</evidence>
<dbReference type="Proteomes" id="UP000598032">
    <property type="component" value="Unassembled WGS sequence"/>
</dbReference>
<dbReference type="InterPro" id="IPR055050">
    <property type="entry name" value="WsaF_C"/>
</dbReference>
<dbReference type="Pfam" id="PF21374">
    <property type="entry name" value="WsaF_N"/>
    <property type="match status" value="1"/>
</dbReference>
<accession>A0ABN7HKG4</accession>
<dbReference type="RefSeq" id="WP_201641748.1">
    <property type="nucleotide sequence ID" value="NZ_CAJHCP010000003.1"/>
</dbReference>
<evidence type="ECO:0000313" key="4">
    <source>
        <dbReference type="Proteomes" id="UP000598032"/>
    </source>
</evidence>
<organism evidence="3 4">
    <name type="scientific">Paraburkholderia metrosideri</name>
    <dbReference type="NCBI Taxonomy" id="580937"/>
    <lineage>
        <taxon>Bacteria</taxon>
        <taxon>Pseudomonadati</taxon>
        <taxon>Pseudomonadota</taxon>
        <taxon>Betaproteobacteria</taxon>
        <taxon>Burkholderiales</taxon>
        <taxon>Burkholderiaceae</taxon>
        <taxon>Paraburkholderia</taxon>
    </lineage>
</organism>
<keyword evidence="4" id="KW-1185">Reference proteome</keyword>
<feature type="domain" description="WsaF N-terminal" evidence="1">
    <location>
        <begin position="256"/>
        <end position="393"/>
    </location>
</feature>
<dbReference type="Gene3D" id="3.40.50.11090">
    <property type="match status" value="1"/>
</dbReference>
<feature type="domain" description="WsaF C-terminal" evidence="2">
    <location>
        <begin position="448"/>
        <end position="582"/>
    </location>
</feature>
<comment type="caution">
    <text evidence="3">The sequence shown here is derived from an EMBL/GenBank/DDBJ whole genome shotgun (WGS) entry which is preliminary data.</text>
</comment>
<protein>
    <recommendedName>
        <fullName evidence="5">Glycosyltransferase</fullName>
    </recommendedName>
</protein>
<evidence type="ECO:0008006" key="5">
    <source>
        <dbReference type="Google" id="ProtNLM"/>
    </source>
</evidence>
<dbReference type="EMBL" id="CAJHCP010000003">
    <property type="protein sequence ID" value="CAD6524443.1"/>
    <property type="molecule type" value="Genomic_DNA"/>
</dbReference>
<dbReference type="Gene3D" id="3.40.50.2000">
    <property type="entry name" value="Glycogen Phosphorylase B"/>
    <property type="match status" value="1"/>
</dbReference>
<dbReference type="InterPro" id="IPR048510">
    <property type="entry name" value="WsaF_N"/>
</dbReference>
<evidence type="ECO:0000313" key="3">
    <source>
        <dbReference type="EMBL" id="CAD6524443.1"/>
    </source>
</evidence>
<gene>
    <name evidence="3" type="ORF">LMG28140_01617</name>
</gene>
<sequence>MAFLRGRKSFITEPSVEKAVLEAPVDLDAKFYREYYDDLANLSDDEARQHFIEHGQREGRFPNLVACLSSDPRTVGLDVFFYRSFYPDMRQTSLREAIEHFATSGYDERRCRNRADFERNHPDMSQFDVDFYRTYYQQFRSMSEDEAREHYQAFGSREGRYPNVTTMIGELEEERKPLPDDFKPGEYLALNGDLRRTLRHDWEATHHYLKYGRWEGRQYRRWKDEAIYDLDYLTRRTLHVYDMPWIVVDPRRRPTVNVLVPAFDFGSMSAGFFGVFQVALFIKRCGVNVRLVMFDEFDFDEYITRSKLQHYPGLEKLFDELEFVYIGDRKAPLSISPYDNCVATVWYSAYLARKLMDARGGGKFLYLIQDYESPFHPCGSLFALAEATYSFDYCALFSSQALQDFFLKKQVGIFAREGTNYTFFNNACSSVLKPKDDFFATRGADRKKRLAFYSRPPVDRNMFELGALSLCLAFQQGVFPVDEWEFIGIGLGEAVIKLDDDHEMKQMERMNLREYQEVISTFDVGFCLMASSHPSLLPFDLSGSGAVVVTNSFGVKDQAYFDIVTEGVIVCLPEVPALIEGLKRAVTEAGNLEQRYANAAAMKFPRVWTETFNDQHEFFIRTVFKDTLRH</sequence>
<reference evidence="3 4" key="1">
    <citation type="submission" date="2020-10" db="EMBL/GenBank/DDBJ databases">
        <authorList>
            <person name="Peeters C."/>
        </authorList>
    </citation>
    <scope>NUCLEOTIDE SEQUENCE [LARGE SCALE GENOMIC DNA]</scope>
    <source>
        <strain evidence="3 4">LMG 28140</strain>
    </source>
</reference>
<evidence type="ECO:0000259" key="1">
    <source>
        <dbReference type="Pfam" id="PF21374"/>
    </source>
</evidence>